<dbReference type="EMBL" id="WVTD01000001">
    <property type="protein sequence ID" value="MYL96434.1"/>
    <property type="molecule type" value="Genomic_DNA"/>
</dbReference>
<evidence type="ECO:0000313" key="3">
    <source>
        <dbReference type="Proteomes" id="UP000465810"/>
    </source>
</evidence>
<reference evidence="2 3" key="1">
    <citation type="submission" date="2019-12" db="EMBL/GenBank/DDBJ databases">
        <authorList>
            <person name="Feng G."/>
            <person name="Zhu H."/>
        </authorList>
    </citation>
    <scope>NUCLEOTIDE SEQUENCE [LARGE SCALE GENOMIC DNA]</scope>
    <source>
        <strain evidence="2 3">FGD1</strain>
    </source>
</reference>
<organism evidence="2 3">
    <name type="scientific">Novosphingobium silvae</name>
    <dbReference type="NCBI Taxonomy" id="2692619"/>
    <lineage>
        <taxon>Bacteria</taxon>
        <taxon>Pseudomonadati</taxon>
        <taxon>Pseudomonadota</taxon>
        <taxon>Alphaproteobacteria</taxon>
        <taxon>Sphingomonadales</taxon>
        <taxon>Sphingomonadaceae</taxon>
        <taxon>Novosphingobium</taxon>
    </lineage>
</organism>
<feature type="region of interest" description="Disordered" evidence="1">
    <location>
        <begin position="126"/>
        <end position="145"/>
    </location>
</feature>
<sequence>MRALLALLGLGRKLIVAVIGFVWAHPWVFATLAWCAVAALQWSGKEKVRAERNEVRAALSAEQMGRKADSEAWRRQVTTARAAVAAAKRKSQEIASNAQTTHDALETDNAGLRNYIASRRLRAGSGSAVSTSPADDLGAGVPSPAAPEAVMADETDLRTCDGNFAYALAAHEWALSLISAGLAVPAE</sequence>
<dbReference type="Proteomes" id="UP000465810">
    <property type="component" value="Unassembled WGS sequence"/>
</dbReference>
<accession>A0A7X4GF72</accession>
<gene>
    <name evidence="2" type="ORF">GR702_01420</name>
</gene>
<proteinExistence type="predicted"/>
<keyword evidence="3" id="KW-1185">Reference proteome</keyword>
<comment type="caution">
    <text evidence="2">The sequence shown here is derived from an EMBL/GenBank/DDBJ whole genome shotgun (WGS) entry which is preliminary data.</text>
</comment>
<dbReference type="AlphaFoldDB" id="A0A7X4GF72"/>
<name>A0A7X4GF72_9SPHN</name>
<protein>
    <submittedName>
        <fullName evidence="2">Uncharacterized protein</fullName>
    </submittedName>
</protein>
<evidence type="ECO:0000313" key="2">
    <source>
        <dbReference type="EMBL" id="MYL96434.1"/>
    </source>
</evidence>
<dbReference type="RefSeq" id="WP_160984159.1">
    <property type="nucleotide sequence ID" value="NZ_WVTD01000001.1"/>
</dbReference>
<evidence type="ECO:0000256" key="1">
    <source>
        <dbReference type="SAM" id="MobiDB-lite"/>
    </source>
</evidence>